<dbReference type="HOGENOM" id="CLU_1167005_0_0_1"/>
<dbReference type="CTD" id="20251005"/>
<evidence type="ECO:0000313" key="2">
    <source>
        <dbReference type="EMBL" id="ESO97039.1"/>
    </source>
</evidence>
<keyword evidence="1" id="KW-0472">Membrane</keyword>
<gene>
    <name evidence="2" type="ORF">LOTGIDRAFT_239223</name>
</gene>
<proteinExistence type="predicted"/>
<dbReference type="EMBL" id="KB201360">
    <property type="protein sequence ID" value="ESO97039.1"/>
    <property type="molecule type" value="Genomic_DNA"/>
</dbReference>
<protein>
    <submittedName>
        <fullName evidence="2">Uncharacterized protein</fullName>
    </submittedName>
</protein>
<dbReference type="Proteomes" id="UP000030746">
    <property type="component" value="Unassembled WGS sequence"/>
</dbReference>
<evidence type="ECO:0000313" key="3">
    <source>
        <dbReference type="Proteomes" id="UP000030746"/>
    </source>
</evidence>
<keyword evidence="1" id="KW-1133">Transmembrane helix</keyword>
<dbReference type="KEGG" id="lgi:LOTGIDRAFT_239223"/>
<feature type="transmembrane region" description="Helical" evidence="1">
    <location>
        <begin position="218"/>
        <end position="237"/>
    </location>
</feature>
<dbReference type="RefSeq" id="XP_009052263.1">
    <property type="nucleotide sequence ID" value="XM_009054015.1"/>
</dbReference>
<accession>V4C5Z3</accession>
<dbReference type="GeneID" id="20251005"/>
<keyword evidence="3" id="KW-1185">Reference proteome</keyword>
<reference evidence="2 3" key="1">
    <citation type="journal article" date="2013" name="Nature">
        <title>Insights into bilaterian evolution from three spiralian genomes.</title>
        <authorList>
            <person name="Simakov O."/>
            <person name="Marletaz F."/>
            <person name="Cho S.J."/>
            <person name="Edsinger-Gonzales E."/>
            <person name="Havlak P."/>
            <person name="Hellsten U."/>
            <person name="Kuo D.H."/>
            <person name="Larsson T."/>
            <person name="Lv J."/>
            <person name="Arendt D."/>
            <person name="Savage R."/>
            <person name="Osoegawa K."/>
            <person name="de Jong P."/>
            <person name="Grimwood J."/>
            <person name="Chapman J.A."/>
            <person name="Shapiro H."/>
            <person name="Aerts A."/>
            <person name="Otillar R.P."/>
            <person name="Terry A.Y."/>
            <person name="Boore J.L."/>
            <person name="Grigoriev I.V."/>
            <person name="Lindberg D.R."/>
            <person name="Seaver E.C."/>
            <person name="Weisblat D.A."/>
            <person name="Putnam N.H."/>
            <person name="Rokhsar D.S."/>
        </authorList>
    </citation>
    <scope>NUCLEOTIDE SEQUENCE [LARGE SCALE GENOMIC DNA]</scope>
</reference>
<sequence>MDILTFILFLVVALIPIFCYDLDFDYFVTHNSSVTWNLKSLMSEDLKNIIVINVDKRGYRTKIGNYSVNDDTWKGKEDVRISNRTIIIPAFSKEMEAVYELEMSFHTKLNVKIKYFRLTSIYDPHLCCNGRKSMKWTYSTLFDRKLNSNLTNCTIKIEKVKCTGDFEFGYLDVNGTNCTPLNIIHKNCNSEDASDDGKGGVKRTAEKTVHNSRSGVDARYFCLLTQIPFLVLFFLFMY</sequence>
<name>V4C5Z3_LOTGI</name>
<evidence type="ECO:0000256" key="1">
    <source>
        <dbReference type="SAM" id="Phobius"/>
    </source>
</evidence>
<organism evidence="2 3">
    <name type="scientific">Lottia gigantea</name>
    <name type="common">Giant owl limpet</name>
    <dbReference type="NCBI Taxonomy" id="225164"/>
    <lineage>
        <taxon>Eukaryota</taxon>
        <taxon>Metazoa</taxon>
        <taxon>Spiralia</taxon>
        <taxon>Lophotrochozoa</taxon>
        <taxon>Mollusca</taxon>
        <taxon>Gastropoda</taxon>
        <taxon>Patellogastropoda</taxon>
        <taxon>Lottioidea</taxon>
        <taxon>Lottiidae</taxon>
        <taxon>Lottia</taxon>
    </lineage>
</organism>
<dbReference type="AlphaFoldDB" id="V4C5Z3"/>
<keyword evidence="1" id="KW-0812">Transmembrane</keyword>